<protein>
    <submittedName>
        <fullName evidence="2">Alkylphosphonate ABC transporter substrate-binidng protein</fullName>
    </submittedName>
</protein>
<dbReference type="Gene3D" id="3.40.190.190">
    <property type="entry name" value="CypI, domain 2"/>
    <property type="match status" value="1"/>
</dbReference>
<name>A0A858U2N3_9MOLU</name>
<evidence type="ECO:0000256" key="1">
    <source>
        <dbReference type="SAM" id="SignalP"/>
    </source>
</evidence>
<dbReference type="RefSeq" id="WP_169580123.1">
    <property type="nucleotide sequence ID" value="NZ_CP051480.1"/>
</dbReference>
<dbReference type="PROSITE" id="PS51257">
    <property type="entry name" value="PROKAR_LIPOPROTEIN"/>
    <property type="match status" value="1"/>
</dbReference>
<dbReference type="NCBIfam" id="NF045838">
    <property type="entry name" value="MG289_thiam_LP"/>
    <property type="match status" value="1"/>
</dbReference>
<feature type="chain" id="PRO_5032529792" evidence="1">
    <location>
        <begin position="23"/>
        <end position="378"/>
    </location>
</feature>
<dbReference type="Gene3D" id="3.40.190.180">
    <property type="entry name" value="Cypl, domain I"/>
    <property type="match status" value="1"/>
</dbReference>
<evidence type="ECO:0000313" key="2">
    <source>
        <dbReference type="EMBL" id="QJG66299.1"/>
    </source>
</evidence>
<dbReference type="InterPro" id="IPR043099">
    <property type="entry name" value="CypI_dom_I"/>
</dbReference>
<evidence type="ECO:0000313" key="3">
    <source>
        <dbReference type="Proteomes" id="UP000501728"/>
    </source>
</evidence>
<dbReference type="Pfam" id="PF06646">
    <property type="entry name" value="CypI"/>
    <property type="match status" value="1"/>
</dbReference>
<sequence>MKTLKKLFIVTAPIAVFSTALISCQKDIRFSVNKPWFGEEKSDFFNKVVEEYNKENKSSNSVSVKFEPNNADIIENIKKGSQNIGIVTSTLFNDDKSNKDFMTPIIQTLTRAQKFDLNNFDAKYSNGGQEDSLVKIANEAYKSFAEKPYKDWEDDEYGWNGNIYEKFYGTKEQLSEYYRGLVMIQGTDDEIKEIRAAWDSKDWNKFRNFGIGHGKRNSGSKWFLQEALFKKHFNLENNKFVSFAQDLINNQDKYIEMRSRDIARGANTKYHIVFDELGSFAYTYNSDKKTNKVHDYYTPEKSDVKIEFLTVTEALKYNIFVVDNKTFSIDQQKIMANAILNVWKQGKDNYGPTVGFNGYKIIVDFQKEVIEPFENLFK</sequence>
<gene>
    <name evidence="2" type="ORF">HGG64_01045</name>
</gene>
<dbReference type="InterPro" id="IPR043100">
    <property type="entry name" value="CypI_dom_II"/>
</dbReference>
<proteinExistence type="predicted"/>
<dbReference type="AlphaFoldDB" id="A0A858U2N3"/>
<keyword evidence="1" id="KW-0732">Signal</keyword>
<reference evidence="2 3" key="1">
    <citation type="submission" date="2020-04" db="EMBL/GenBank/DDBJ databases">
        <title>Novel Mycoplasma species detected in Phocoena phocoena (harbor porpoise) from the USA.</title>
        <authorList>
            <person name="Volokhov D.V."/>
        </authorList>
    </citation>
    <scope>NUCLEOTIDE SEQUENCE [LARGE SCALE GENOMIC DNA]</scope>
    <source>
        <strain evidence="2 3">C264-NAS</strain>
    </source>
</reference>
<organism evidence="2 3">
    <name type="scientific">Mycoplasma phocoeninasale</name>
    <dbReference type="NCBI Taxonomy" id="2726117"/>
    <lineage>
        <taxon>Bacteria</taxon>
        <taxon>Bacillati</taxon>
        <taxon>Mycoplasmatota</taxon>
        <taxon>Mollicutes</taxon>
        <taxon>Mycoplasmataceae</taxon>
        <taxon>Mycoplasma</taxon>
    </lineage>
</organism>
<dbReference type="KEGG" id="mphn:HGG64_01045"/>
<accession>A0A858U2N3</accession>
<keyword evidence="3" id="KW-1185">Reference proteome</keyword>
<dbReference type="InterPro" id="IPR010592">
    <property type="entry name" value="CypI"/>
</dbReference>
<dbReference type="EMBL" id="CP051480">
    <property type="protein sequence ID" value="QJG66299.1"/>
    <property type="molecule type" value="Genomic_DNA"/>
</dbReference>
<dbReference type="Proteomes" id="UP000501728">
    <property type="component" value="Chromosome"/>
</dbReference>
<feature type="signal peptide" evidence="1">
    <location>
        <begin position="1"/>
        <end position="22"/>
    </location>
</feature>